<feature type="transmembrane region" description="Helical" evidence="1">
    <location>
        <begin position="134"/>
        <end position="153"/>
    </location>
</feature>
<comment type="caution">
    <text evidence="2">The sequence shown here is derived from an EMBL/GenBank/DDBJ whole genome shotgun (WGS) entry which is preliminary data.</text>
</comment>
<gene>
    <name evidence="2" type="ORF">CYJ19_00710</name>
</gene>
<dbReference type="RefSeq" id="WP_024330768.1">
    <property type="nucleotide sequence ID" value="NZ_JASOXK010000001.1"/>
</dbReference>
<evidence type="ECO:0008006" key="4">
    <source>
        <dbReference type="Google" id="ProtNLM"/>
    </source>
</evidence>
<dbReference type="AlphaFoldDB" id="A0A2I1IPV4"/>
<evidence type="ECO:0000256" key="1">
    <source>
        <dbReference type="SAM" id="Phobius"/>
    </source>
</evidence>
<dbReference type="Proteomes" id="UP000235122">
    <property type="component" value="Unassembled WGS sequence"/>
</dbReference>
<organism evidence="2 3">
    <name type="scientific">Winkia neuii</name>
    <dbReference type="NCBI Taxonomy" id="33007"/>
    <lineage>
        <taxon>Bacteria</taxon>
        <taxon>Bacillati</taxon>
        <taxon>Actinomycetota</taxon>
        <taxon>Actinomycetes</taxon>
        <taxon>Actinomycetales</taxon>
        <taxon>Actinomycetaceae</taxon>
        <taxon>Winkia</taxon>
    </lineage>
</organism>
<proteinExistence type="predicted"/>
<evidence type="ECO:0000313" key="2">
    <source>
        <dbReference type="EMBL" id="PKY73145.1"/>
    </source>
</evidence>
<sequence length="338" mass="35347">MAVGSLYRKLKERFFAPTPDLAAVADELAARLAAGQGPARAWAGVGAKVSSPQGVRWGHAGGSALLKKLIGRGPGSQPAEKPGPLPPALQIIKEVSEQVGIPLVSLLERLGQSLRQDQAAAAERRISLAGPRSSARLLAALPLLGMVLGWAIGAPPWVVLFGSKAGLVLAAAGAFFEAAGLYWIHKLLDKAHQSELHYAAGLSVPLWCDLASACIKVGTSVPAALMALGKAGKVDDLQLAGRMLVLGAPMEQVRAECSPKWRLLWDALEPSWNEGLSPVRLLARAGQSARLQAARKAREGAAVLAVRLVMPLALCLLPAFICTGVLPIVLSQAKTLLS</sequence>
<dbReference type="GeneID" id="35866145"/>
<evidence type="ECO:0000313" key="3">
    <source>
        <dbReference type="Proteomes" id="UP000235122"/>
    </source>
</evidence>
<dbReference type="PANTHER" id="PTHR35007:SF4">
    <property type="entry name" value="CONSERVED TRANSMEMBRANE PROTEIN-RELATED"/>
    <property type="match status" value="1"/>
</dbReference>
<dbReference type="EMBL" id="PKKO01000001">
    <property type="protein sequence ID" value="PKY73145.1"/>
    <property type="molecule type" value="Genomic_DNA"/>
</dbReference>
<keyword evidence="3" id="KW-1185">Reference proteome</keyword>
<accession>A0A2I1IPV4</accession>
<reference evidence="2 3" key="1">
    <citation type="submission" date="2017-12" db="EMBL/GenBank/DDBJ databases">
        <title>Phylogenetic diversity of female urinary microbiome.</title>
        <authorList>
            <person name="Thomas-White K."/>
            <person name="Wolfe A.J."/>
        </authorList>
    </citation>
    <scope>NUCLEOTIDE SEQUENCE [LARGE SCALE GENOMIC DNA]</scope>
    <source>
        <strain evidence="2 3">UMB0402</strain>
    </source>
</reference>
<dbReference type="PANTHER" id="PTHR35007">
    <property type="entry name" value="INTEGRAL MEMBRANE PROTEIN-RELATED"/>
    <property type="match status" value="1"/>
</dbReference>
<keyword evidence="1" id="KW-0812">Transmembrane</keyword>
<feature type="transmembrane region" description="Helical" evidence="1">
    <location>
        <begin position="165"/>
        <end position="184"/>
    </location>
</feature>
<keyword evidence="1" id="KW-0472">Membrane</keyword>
<feature type="transmembrane region" description="Helical" evidence="1">
    <location>
        <begin position="304"/>
        <end position="330"/>
    </location>
</feature>
<name>A0A2I1IPV4_9ACTO</name>
<keyword evidence="1" id="KW-1133">Transmembrane helix</keyword>
<protein>
    <recommendedName>
        <fullName evidence="4">Type II secretion system protein GspF domain-containing protein</fullName>
    </recommendedName>
</protein>
<dbReference type="STRING" id="33007.HMPREF3198_00769"/>